<organism evidence="1 2">
    <name type="scientific">Thermofilum pendens (strain DSM 2475 / Hrk 5)</name>
    <dbReference type="NCBI Taxonomy" id="368408"/>
    <lineage>
        <taxon>Archaea</taxon>
        <taxon>Thermoproteota</taxon>
        <taxon>Thermoprotei</taxon>
        <taxon>Thermofilales</taxon>
        <taxon>Thermofilaceae</taxon>
        <taxon>Thermofilum</taxon>
    </lineage>
</organism>
<proteinExistence type="predicted"/>
<dbReference type="KEGG" id="tpe:Tpen_0968"/>
<evidence type="ECO:0000313" key="1">
    <source>
        <dbReference type="EMBL" id="ABL78368.1"/>
    </source>
</evidence>
<sequence>MAKVELLVECPHCGYSDRLDSFKLLRDPWRYSFYEVRRLQCPKCGGTFNYYYGVSPKGELSTFTIRFKTAQA</sequence>
<dbReference type="eggNOG" id="arCOG06985">
    <property type="taxonomic scope" value="Archaea"/>
</dbReference>
<dbReference type="RefSeq" id="WP_011752633.1">
    <property type="nucleotide sequence ID" value="NC_008698.1"/>
</dbReference>
<dbReference type="HOGENOM" id="CLU_192649_0_0_2"/>
<keyword evidence="2" id="KW-1185">Reference proteome</keyword>
<dbReference type="OrthoDB" id="23364at2157"/>
<protein>
    <submittedName>
        <fullName evidence="1">Uncharacterized protein</fullName>
    </submittedName>
</protein>
<dbReference type="EnsemblBacteria" id="ABL78368">
    <property type="protein sequence ID" value="ABL78368"/>
    <property type="gene ID" value="Tpen_0968"/>
</dbReference>
<gene>
    <name evidence="1" type="ordered locus">Tpen_0968</name>
</gene>
<dbReference type="GeneID" id="4600442"/>
<dbReference type="AlphaFoldDB" id="A1RYT8"/>
<evidence type="ECO:0000313" key="2">
    <source>
        <dbReference type="Proteomes" id="UP000000641"/>
    </source>
</evidence>
<reference evidence="2" key="1">
    <citation type="journal article" date="2008" name="J. Bacteriol.">
        <title>Genome sequence of Thermofilum pendens reveals an exceptional loss of biosynthetic pathways without genome reduction.</title>
        <authorList>
            <person name="Anderson I."/>
            <person name="Rodriguez J."/>
            <person name="Susanti D."/>
            <person name="Porat I."/>
            <person name="Reich C."/>
            <person name="Ulrich L.E."/>
            <person name="Elkins J.G."/>
            <person name="Mavromatis K."/>
            <person name="Lykidis A."/>
            <person name="Kim E."/>
            <person name="Thompson L.S."/>
            <person name="Nolan M."/>
            <person name="Land M."/>
            <person name="Copeland A."/>
            <person name="Lapidus A."/>
            <person name="Lucas S."/>
            <person name="Detter C."/>
            <person name="Zhulin I.B."/>
            <person name="Olsen G.J."/>
            <person name="Whitman W."/>
            <person name="Mukhopadhyay B."/>
            <person name="Bristow J."/>
            <person name="Kyrpides N."/>
        </authorList>
    </citation>
    <scope>NUCLEOTIDE SEQUENCE [LARGE SCALE GENOMIC DNA]</scope>
    <source>
        <strain evidence="2">DSM 2475 / Hrk 5</strain>
    </source>
</reference>
<dbReference type="STRING" id="368408.Tpen_0968"/>
<accession>A1RYT8</accession>
<dbReference type="Proteomes" id="UP000000641">
    <property type="component" value="Chromosome"/>
</dbReference>
<dbReference type="EMBL" id="CP000505">
    <property type="protein sequence ID" value="ABL78368.1"/>
    <property type="molecule type" value="Genomic_DNA"/>
</dbReference>
<name>A1RYT8_THEPD</name>